<dbReference type="NCBIfam" id="TIGR02937">
    <property type="entry name" value="sigma70-ECF"/>
    <property type="match status" value="1"/>
</dbReference>
<dbReference type="RefSeq" id="WP_142714664.1">
    <property type="nucleotide sequence ID" value="NZ_FXTH01000009.1"/>
</dbReference>
<evidence type="ECO:0000256" key="2">
    <source>
        <dbReference type="ARBA" id="ARBA00023015"/>
    </source>
</evidence>
<feature type="region of interest" description="Disordered" evidence="7">
    <location>
        <begin position="1"/>
        <end position="33"/>
    </location>
</feature>
<dbReference type="PANTHER" id="PTHR43133">
    <property type="entry name" value="RNA POLYMERASE ECF-TYPE SIGMA FACTO"/>
    <property type="match status" value="1"/>
</dbReference>
<dbReference type="InterPro" id="IPR013325">
    <property type="entry name" value="RNA_pol_sigma_r2"/>
</dbReference>
<keyword evidence="5 6" id="KW-0804">Transcription</keyword>
<dbReference type="OrthoDB" id="9785675at2"/>
<keyword evidence="11" id="KW-1185">Reference proteome</keyword>
<proteinExistence type="inferred from homology"/>
<dbReference type="EMBL" id="FXTH01000009">
    <property type="protein sequence ID" value="SMO68564.1"/>
    <property type="molecule type" value="Genomic_DNA"/>
</dbReference>
<dbReference type="SUPFAM" id="SSF88946">
    <property type="entry name" value="Sigma2 domain of RNA polymerase sigma factors"/>
    <property type="match status" value="1"/>
</dbReference>
<keyword evidence="4 6" id="KW-0238">DNA-binding</keyword>
<dbReference type="InterPro" id="IPR013249">
    <property type="entry name" value="RNA_pol_sigma70_r4_t2"/>
</dbReference>
<evidence type="ECO:0000256" key="7">
    <source>
        <dbReference type="SAM" id="MobiDB-lite"/>
    </source>
</evidence>
<dbReference type="GO" id="GO:0003677">
    <property type="term" value="F:DNA binding"/>
    <property type="evidence" value="ECO:0007669"/>
    <property type="project" value="UniProtKB-KW"/>
</dbReference>
<evidence type="ECO:0000256" key="3">
    <source>
        <dbReference type="ARBA" id="ARBA00023082"/>
    </source>
</evidence>
<dbReference type="Pfam" id="PF04542">
    <property type="entry name" value="Sigma70_r2"/>
    <property type="match status" value="1"/>
</dbReference>
<organism evidence="10 11">
    <name type="scientific">Fodinibius sediminis</name>
    <dbReference type="NCBI Taxonomy" id="1214077"/>
    <lineage>
        <taxon>Bacteria</taxon>
        <taxon>Pseudomonadati</taxon>
        <taxon>Balneolota</taxon>
        <taxon>Balneolia</taxon>
        <taxon>Balneolales</taxon>
        <taxon>Balneolaceae</taxon>
        <taxon>Fodinibius</taxon>
    </lineage>
</organism>
<dbReference type="InterPro" id="IPR014284">
    <property type="entry name" value="RNA_pol_sigma-70_dom"/>
</dbReference>
<dbReference type="GO" id="GO:0016987">
    <property type="term" value="F:sigma factor activity"/>
    <property type="evidence" value="ECO:0007669"/>
    <property type="project" value="UniProtKB-KW"/>
</dbReference>
<dbReference type="InterPro" id="IPR036388">
    <property type="entry name" value="WH-like_DNA-bd_sf"/>
</dbReference>
<gene>
    <name evidence="10" type="ORF">SAMN06265218_10974</name>
</gene>
<dbReference type="PROSITE" id="PS01063">
    <property type="entry name" value="SIGMA70_ECF"/>
    <property type="match status" value="1"/>
</dbReference>
<evidence type="ECO:0000259" key="8">
    <source>
        <dbReference type="Pfam" id="PF04542"/>
    </source>
</evidence>
<dbReference type="Gene3D" id="1.10.10.10">
    <property type="entry name" value="Winged helix-like DNA-binding domain superfamily/Winged helix DNA-binding domain"/>
    <property type="match status" value="1"/>
</dbReference>
<evidence type="ECO:0000256" key="6">
    <source>
        <dbReference type="RuleBase" id="RU000716"/>
    </source>
</evidence>
<evidence type="ECO:0000256" key="4">
    <source>
        <dbReference type="ARBA" id="ARBA00023125"/>
    </source>
</evidence>
<protein>
    <recommendedName>
        <fullName evidence="6">RNA polymerase sigma factor</fullName>
    </recommendedName>
</protein>
<reference evidence="10 11" key="1">
    <citation type="submission" date="2017-05" db="EMBL/GenBank/DDBJ databases">
        <authorList>
            <person name="Varghese N."/>
            <person name="Submissions S."/>
        </authorList>
    </citation>
    <scope>NUCLEOTIDE SEQUENCE [LARGE SCALE GENOMIC DNA]</scope>
    <source>
        <strain evidence="10 11">DSM 21194</strain>
    </source>
</reference>
<dbReference type="PANTHER" id="PTHR43133:SF51">
    <property type="entry name" value="RNA POLYMERASE SIGMA FACTOR"/>
    <property type="match status" value="1"/>
</dbReference>
<dbReference type="GO" id="GO:0006352">
    <property type="term" value="P:DNA-templated transcription initiation"/>
    <property type="evidence" value="ECO:0007669"/>
    <property type="project" value="InterPro"/>
</dbReference>
<feature type="domain" description="RNA polymerase sigma factor 70 region 4 type 2" evidence="9">
    <location>
        <begin position="149"/>
        <end position="201"/>
    </location>
</feature>
<dbReference type="InterPro" id="IPR039425">
    <property type="entry name" value="RNA_pol_sigma-70-like"/>
</dbReference>
<dbReference type="Gene3D" id="1.10.1740.10">
    <property type="match status" value="1"/>
</dbReference>
<sequence length="212" mass="25061">MSDTNGSNTKVSETTRENASESSLEDDKLVKEAKGGNEGSYKKLVDKYQRALHYHIRKMVKDREQIEDLVQETFVKAFDNLNSYNTSYAFSTWLYRIATNHTIDYLRKKKLRTLSIDEPVKTKSGEMEMQLPDDTARTDREIIRSQRKQMVREAIEDLPQKYRRVIELRHMEEKTYQEISEVLDKPLGTVKAHIFRAREMLYKALKDKRSRF</sequence>
<comment type="similarity">
    <text evidence="1 6">Belongs to the sigma-70 factor family. ECF subfamily.</text>
</comment>
<keyword evidence="2 6" id="KW-0805">Transcription regulation</keyword>
<keyword evidence="3 6" id="KW-0731">Sigma factor</keyword>
<feature type="domain" description="RNA polymerase sigma-70 region 2" evidence="8">
    <location>
        <begin position="44"/>
        <end position="110"/>
    </location>
</feature>
<evidence type="ECO:0000256" key="5">
    <source>
        <dbReference type="ARBA" id="ARBA00023163"/>
    </source>
</evidence>
<dbReference type="InterPro" id="IPR007627">
    <property type="entry name" value="RNA_pol_sigma70_r2"/>
</dbReference>
<evidence type="ECO:0000256" key="1">
    <source>
        <dbReference type="ARBA" id="ARBA00010641"/>
    </source>
</evidence>
<feature type="compositionally biased region" description="Basic and acidic residues" evidence="7">
    <location>
        <begin position="13"/>
        <end position="33"/>
    </location>
</feature>
<dbReference type="Pfam" id="PF08281">
    <property type="entry name" value="Sigma70_r4_2"/>
    <property type="match status" value="1"/>
</dbReference>
<accession>A0A521DA26</accession>
<dbReference type="Proteomes" id="UP000317593">
    <property type="component" value="Unassembled WGS sequence"/>
</dbReference>
<dbReference type="InterPro" id="IPR000838">
    <property type="entry name" value="RNA_pol_sigma70_ECF_CS"/>
</dbReference>
<dbReference type="SUPFAM" id="SSF88659">
    <property type="entry name" value="Sigma3 and sigma4 domains of RNA polymerase sigma factors"/>
    <property type="match status" value="1"/>
</dbReference>
<dbReference type="CDD" id="cd06171">
    <property type="entry name" value="Sigma70_r4"/>
    <property type="match status" value="1"/>
</dbReference>
<dbReference type="AlphaFoldDB" id="A0A521DA26"/>
<evidence type="ECO:0000259" key="9">
    <source>
        <dbReference type="Pfam" id="PF08281"/>
    </source>
</evidence>
<evidence type="ECO:0000313" key="10">
    <source>
        <dbReference type="EMBL" id="SMO68564.1"/>
    </source>
</evidence>
<feature type="compositionally biased region" description="Polar residues" evidence="7">
    <location>
        <begin position="1"/>
        <end position="12"/>
    </location>
</feature>
<evidence type="ECO:0000313" key="11">
    <source>
        <dbReference type="Proteomes" id="UP000317593"/>
    </source>
</evidence>
<name>A0A521DA26_9BACT</name>
<dbReference type="InterPro" id="IPR013324">
    <property type="entry name" value="RNA_pol_sigma_r3/r4-like"/>
</dbReference>